<reference evidence="1 2" key="1">
    <citation type="journal article" date="2021" name="Chemosphere">
        <title>Bioballs carrying a syntrophic Rhodococcus and Mycolicibacterium consortium for simultaneous sorption and biodegradation of fuel oil in contaminated freshwater.</title>
        <authorList>
            <person name="Naloka K."/>
            <person name="Polrit D."/>
            <person name="Muangchinda C."/>
            <person name="Thoetkiattikul H."/>
            <person name="Pinyakong O."/>
        </authorList>
    </citation>
    <scope>NUCLEOTIDE SEQUENCE [LARGE SCALE GENOMIC DNA]</scope>
    <source>
        <strain evidence="1 2">J101</strain>
    </source>
</reference>
<keyword evidence="2" id="KW-1185">Reference proteome</keyword>
<gene>
    <name evidence="1" type="ORF">OHX15_14125</name>
</gene>
<accession>A0ACC6MHT0</accession>
<dbReference type="Proteomes" id="UP001289645">
    <property type="component" value="Unassembled WGS sequence"/>
</dbReference>
<evidence type="ECO:0000313" key="2">
    <source>
        <dbReference type="Proteomes" id="UP001289645"/>
    </source>
</evidence>
<name>A0ACC6MHT0_MYCPF</name>
<protein>
    <submittedName>
        <fullName evidence="1">Uncharacterized protein</fullName>
    </submittedName>
</protein>
<proteinExistence type="predicted"/>
<evidence type="ECO:0000313" key="1">
    <source>
        <dbReference type="EMBL" id="MDZ5086521.1"/>
    </source>
</evidence>
<comment type="caution">
    <text evidence="1">The sequence shown here is derived from an EMBL/GenBank/DDBJ whole genome shotgun (WGS) entry which is preliminary data.</text>
</comment>
<sequence>MSEPEDHAATVARLERRLAREKSARHQAEAIAERVASERWELRQQLEEKLALRTSELEAARRAASEAVTDSERRLAALTHDLRTPLTALFFMAESLSEETSLSAQQLAELRNLLAQMRGALDVAAAAAGTDGARERVPLADLVAACEGGWHQLAARSGKLLILHSDAPPGQVYPGSPDEFDRQVLLLIRERLNGDDPVIDVHLAVGPAGLELR</sequence>
<organism evidence="1 2">
    <name type="scientific">Mycolicibacterium parafortuitum</name>
    <name type="common">Mycobacterium parafortuitum</name>
    <dbReference type="NCBI Taxonomy" id="39692"/>
    <lineage>
        <taxon>Bacteria</taxon>
        <taxon>Bacillati</taxon>
        <taxon>Actinomycetota</taxon>
        <taxon>Actinomycetes</taxon>
        <taxon>Mycobacteriales</taxon>
        <taxon>Mycobacteriaceae</taxon>
        <taxon>Mycolicibacterium</taxon>
    </lineage>
</organism>
<dbReference type="EMBL" id="JAOXLN010000013">
    <property type="protein sequence ID" value="MDZ5086521.1"/>
    <property type="molecule type" value="Genomic_DNA"/>
</dbReference>